<dbReference type="PANTHER" id="PTHR24305:SF232">
    <property type="entry name" value="P450, PUTATIVE (EUROFUNG)-RELATED"/>
    <property type="match status" value="1"/>
</dbReference>
<evidence type="ECO:0000256" key="2">
    <source>
        <dbReference type="ARBA" id="ARBA00010617"/>
    </source>
</evidence>
<dbReference type="PROSITE" id="PS00086">
    <property type="entry name" value="CYTOCHROME_P450"/>
    <property type="match status" value="1"/>
</dbReference>
<keyword evidence="5 6" id="KW-0408">Iron</keyword>
<evidence type="ECO:0000256" key="4">
    <source>
        <dbReference type="ARBA" id="ARBA00022723"/>
    </source>
</evidence>
<evidence type="ECO:0000256" key="8">
    <source>
        <dbReference type="SAM" id="Phobius"/>
    </source>
</evidence>
<keyword evidence="8" id="KW-0472">Membrane</keyword>
<evidence type="ECO:0000313" key="10">
    <source>
        <dbReference type="Proteomes" id="UP000554235"/>
    </source>
</evidence>
<evidence type="ECO:0000256" key="3">
    <source>
        <dbReference type="ARBA" id="ARBA00022617"/>
    </source>
</evidence>
<dbReference type="GO" id="GO:0020037">
    <property type="term" value="F:heme binding"/>
    <property type="evidence" value="ECO:0007669"/>
    <property type="project" value="InterPro"/>
</dbReference>
<evidence type="ECO:0000256" key="6">
    <source>
        <dbReference type="PIRSR" id="PIRSR602401-1"/>
    </source>
</evidence>
<evidence type="ECO:0000256" key="1">
    <source>
        <dbReference type="ARBA" id="ARBA00001971"/>
    </source>
</evidence>
<keyword evidence="7" id="KW-0503">Monooxygenase</keyword>
<protein>
    <submittedName>
        <fullName evidence="9">TRI13-cytochrome P450</fullName>
    </submittedName>
</protein>
<dbReference type="PANTHER" id="PTHR24305">
    <property type="entry name" value="CYTOCHROME P450"/>
    <property type="match status" value="1"/>
</dbReference>
<dbReference type="OrthoDB" id="1470350at2759"/>
<dbReference type="SUPFAM" id="SSF48264">
    <property type="entry name" value="Cytochrome P450"/>
    <property type="match status" value="1"/>
</dbReference>
<dbReference type="InterPro" id="IPR050121">
    <property type="entry name" value="Cytochrome_P450_monoxygenase"/>
</dbReference>
<keyword evidence="10" id="KW-1185">Reference proteome</keyword>
<proteinExistence type="inferred from homology"/>
<dbReference type="Gene3D" id="1.10.630.10">
    <property type="entry name" value="Cytochrome P450"/>
    <property type="match status" value="1"/>
</dbReference>
<organism evidence="9 10">
    <name type="scientific">Fusarium albosuccineum</name>
    <dbReference type="NCBI Taxonomy" id="1237068"/>
    <lineage>
        <taxon>Eukaryota</taxon>
        <taxon>Fungi</taxon>
        <taxon>Dikarya</taxon>
        <taxon>Ascomycota</taxon>
        <taxon>Pezizomycotina</taxon>
        <taxon>Sordariomycetes</taxon>
        <taxon>Hypocreomycetidae</taxon>
        <taxon>Hypocreales</taxon>
        <taxon>Nectriaceae</taxon>
        <taxon>Fusarium</taxon>
        <taxon>Fusarium decemcellulare species complex</taxon>
    </lineage>
</organism>
<keyword evidence="4 6" id="KW-0479">Metal-binding</keyword>
<dbReference type="InterPro" id="IPR001128">
    <property type="entry name" value="Cyt_P450"/>
</dbReference>
<dbReference type="Proteomes" id="UP000554235">
    <property type="component" value="Unassembled WGS sequence"/>
</dbReference>
<feature type="binding site" description="axial binding residue" evidence="6">
    <location>
        <position position="523"/>
    </location>
    <ligand>
        <name>heme</name>
        <dbReference type="ChEBI" id="CHEBI:30413"/>
    </ligand>
    <ligandPart>
        <name>Fe</name>
        <dbReference type="ChEBI" id="CHEBI:18248"/>
    </ligandPart>
</feature>
<dbReference type="GO" id="GO:0004497">
    <property type="term" value="F:monooxygenase activity"/>
    <property type="evidence" value="ECO:0007669"/>
    <property type="project" value="UniProtKB-KW"/>
</dbReference>
<comment type="similarity">
    <text evidence="2 7">Belongs to the cytochrome P450 family.</text>
</comment>
<keyword evidence="8" id="KW-1133">Transmembrane helix</keyword>
<dbReference type="InterPro" id="IPR002401">
    <property type="entry name" value="Cyt_P450_E_grp-I"/>
</dbReference>
<keyword evidence="3 6" id="KW-0349">Heme</keyword>
<dbReference type="EMBL" id="JAADYS010001175">
    <property type="protein sequence ID" value="KAF4464543.1"/>
    <property type="molecule type" value="Genomic_DNA"/>
</dbReference>
<name>A0A8H4LAG6_9HYPO</name>
<accession>A0A8H4LAG6</accession>
<dbReference type="InterPro" id="IPR017972">
    <property type="entry name" value="Cyt_P450_CS"/>
</dbReference>
<comment type="cofactor">
    <cofactor evidence="1 6">
        <name>heme</name>
        <dbReference type="ChEBI" id="CHEBI:30413"/>
    </cofactor>
</comment>
<dbReference type="InterPro" id="IPR036396">
    <property type="entry name" value="Cyt_P450_sf"/>
</dbReference>
<reference evidence="9 10" key="1">
    <citation type="submission" date="2020-01" db="EMBL/GenBank/DDBJ databases">
        <title>Identification and distribution of gene clusters putatively required for synthesis of sphingolipid metabolism inhibitors in phylogenetically diverse species of the filamentous fungus Fusarium.</title>
        <authorList>
            <person name="Kim H.-S."/>
            <person name="Busman M."/>
            <person name="Brown D.W."/>
            <person name="Divon H."/>
            <person name="Uhlig S."/>
            <person name="Proctor R.H."/>
        </authorList>
    </citation>
    <scope>NUCLEOTIDE SEQUENCE [LARGE SCALE GENOMIC DNA]</scope>
    <source>
        <strain evidence="9 10">NRRL 20459</strain>
    </source>
</reference>
<dbReference type="Pfam" id="PF00067">
    <property type="entry name" value="p450"/>
    <property type="match status" value="2"/>
</dbReference>
<dbReference type="AlphaFoldDB" id="A0A8H4LAG6"/>
<evidence type="ECO:0000313" key="9">
    <source>
        <dbReference type="EMBL" id="KAF4464543.1"/>
    </source>
</evidence>
<dbReference type="GO" id="GO:0016705">
    <property type="term" value="F:oxidoreductase activity, acting on paired donors, with incorporation or reduction of molecular oxygen"/>
    <property type="evidence" value="ECO:0007669"/>
    <property type="project" value="InterPro"/>
</dbReference>
<evidence type="ECO:0000256" key="5">
    <source>
        <dbReference type="ARBA" id="ARBA00023004"/>
    </source>
</evidence>
<sequence>MTWLDSAGLLPLQLLAGVAILGAIIYTFRDIFYPRPLDSIPYNPEAAQRFLGDVPSIKAFGSMTGWLATQPTKHQSPLFQAFIRPFSKPWVVVADHHEVADICNRRGKEFDRGAGSISVFWGVVPGAHITLKTANPQFRKNKELVRDLMTPSFLNEVSAPEIYEKFARLIELWNGKTELSKGRPFAASRDVHNAALDIIGCAAFGIEPGQTQLAREIEALDPDHQVSMNAICGPNDEFVFKEAPLEEELEAFTVLSSSTTKSMRSLSPTLFHILYRHLSPVMKKARRLSKRLQEREIANGIERRRTGQAQRCAVDQILAREEAIAEKEGRKPDYYNQAITSELMSYLIGGHETTSSALRWGISYLTNDQRVQARLYDALDQAYSLAKAEKRLPSLAEIIHTRVPYLDAVIEEVTRHARPLAMCIRESTVDTQILGARIPKGTTIVFLANGPSVLTPSIQFDGSRQSEYARTRREKRPVDESDIGAFYPERWLRTEKREDGVEETVFDANLFPIQGFGIGPRSCFGKRLAYLEMKIFFALVFWNFEFLPLPKVLSEPKEVYTLTRNPKEVYVKLQKRF</sequence>
<keyword evidence="7" id="KW-0560">Oxidoreductase</keyword>
<comment type="caution">
    <text evidence="9">The sequence shown here is derived from an EMBL/GenBank/DDBJ whole genome shotgun (WGS) entry which is preliminary data.</text>
</comment>
<gene>
    <name evidence="9" type="ORF">FALBO_8626</name>
</gene>
<evidence type="ECO:0000256" key="7">
    <source>
        <dbReference type="RuleBase" id="RU000461"/>
    </source>
</evidence>
<dbReference type="PRINTS" id="PR00463">
    <property type="entry name" value="EP450I"/>
</dbReference>
<dbReference type="GO" id="GO:0005506">
    <property type="term" value="F:iron ion binding"/>
    <property type="evidence" value="ECO:0007669"/>
    <property type="project" value="InterPro"/>
</dbReference>
<keyword evidence="8" id="KW-0812">Transmembrane</keyword>
<feature type="transmembrane region" description="Helical" evidence="8">
    <location>
        <begin position="6"/>
        <end position="28"/>
    </location>
</feature>
<dbReference type="PRINTS" id="PR00385">
    <property type="entry name" value="P450"/>
</dbReference>